<keyword evidence="3" id="KW-0175">Coiled coil</keyword>
<dbReference type="InterPro" id="IPR003660">
    <property type="entry name" value="HAMP_dom"/>
</dbReference>
<evidence type="ECO:0000256" key="4">
    <source>
        <dbReference type="SAM" id="MobiDB-lite"/>
    </source>
</evidence>
<comment type="catalytic activity">
    <reaction evidence="2">
        <text>2 GTP = 3',3'-c-di-GMP + 2 diphosphate</text>
        <dbReference type="Rhea" id="RHEA:24898"/>
        <dbReference type="ChEBI" id="CHEBI:33019"/>
        <dbReference type="ChEBI" id="CHEBI:37565"/>
        <dbReference type="ChEBI" id="CHEBI:58805"/>
        <dbReference type="EC" id="2.7.7.65"/>
    </reaction>
</comment>
<dbReference type="PANTHER" id="PTHR45138:SF9">
    <property type="entry name" value="DIGUANYLATE CYCLASE DGCM-RELATED"/>
    <property type="match status" value="1"/>
</dbReference>
<dbReference type="InterPro" id="IPR000160">
    <property type="entry name" value="GGDEF_dom"/>
</dbReference>
<dbReference type="GO" id="GO:1902201">
    <property type="term" value="P:negative regulation of bacterial-type flagellum-dependent cell motility"/>
    <property type="evidence" value="ECO:0007669"/>
    <property type="project" value="TreeGrafter"/>
</dbReference>
<evidence type="ECO:0000256" key="3">
    <source>
        <dbReference type="SAM" id="Coils"/>
    </source>
</evidence>
<dbReference type="Gene3D" id="6.10.340.10">
    <property type="match status" value="1"/>
</dbReference>
<dbReference type="SMART" id="SM00304">
    <property type="entry name" value="HAMP"/>
    <property type="match status" value="1"/>
</dbReference>
<dbReference type="EC" id="2.7.7.65" evidence="1"/>
<dbReference type="PANTHER" id="PTHR45138">
    <property type="entry name" value="REGULATORY COMPONENTS OF SENSORY TRANSDUCTION SYSTEM"/>
    <property type="match status" value="1"/>
</dbReference>
<evidence type="ECO:0000313" key="8">
    <source>
        <dbReference type="EMBL" id="GCL63583.1"/>
    </source>
</evidence>
<dbReference type="PROSITE" id="PS50885">
    <property type="entry name" value="HAMP"/>
    <property type="match status" value="1"/>
</dbReference>
<dbReference type="Proteomes" id="UP000301751">
    <property type="component" value="Unassembled WGS sequence"/>
</dbReference>
<dbReference type="PROSITE" id="PS50887">
    <property type="entry name" value="GGDEF"/>
    <property type="match status" value="1"/>
</dbReference>
<dbReference type="GO" id="GO:0005886">
    <property type="term" value="C:plasma membrane"/>
    <property type="evidence" value="ECO:0007669"/>
    <property type="project" value="TreeGrafter"/>
</dbReference>
<feature type="domain" description="HAMP" evidence="6">
    <location>
        <begin position="345"/>
        <end position="398"/>
    </location>
</feature>
<name>A0A480AQ87_9BURK</name>
<organism evidence="8 9">
    <name type="scientific">Pseudaquabacterium pictum</name>
    <dbReference type="NCBI Taxonomy" id="2315236"/>
    <lineage>
        <taxon>Bacteria</taxon>
        <taxon>Pseudomonadati</taxon>
        <taxon>Pseudomonadota</taxon>
        <taxon>Betaproteobacteria</taxon>
        <taxon>Burkholderiales</taxon>
        <taxon>Sphaerotilaceae</taxon>
        <taxon>Pseudaquabacterium</taxon>
    </lineage>
</organism>
<dbReference type="InterPro" id="IPR043128">
    <property type="entry name" value="Rev_trsase/Diguanyl_cyclase"/>
</dbReference>
<evidence type="ECO:0000313" key="9">
    <source>
        <dbReference type="Proteomes" id="UP000301751"/>
    </source>
</evidence>
<dbReference type="GO" id="GO:0052621">
    <property type="term" value="F:diguanylate cyclase activity"/>
    <property type="evidence" value="ECO:0007669"/>
    <property type="project" value="UniProtKB-EC"/>
</dbReference>
<dbReference type="FunFam" id="3.30.70.270:FF:000001">
    <property type="entry name" value="Diguanylate cyclase domain protein"/>
    <property type="match status" value="1"/>
</dbReference>
<dbReference type="GO" id="GO:0043709">
    <property type="term" value="P:cell adhesion involved in single-species biofilm formation"/>
    <property type="evidence" value="ECO:0007669"/>
    <property type="project" value="TreeGrafter"/>
</dbReference>
<evidence type="ECO:0000256" key="1">
    <source>
        <dbReference type="ARBA" id="ARBA00012528"/>
    </source>
</evidence>
<dbReference type="Gene3D" id="3.30.70.270">
    <property type="match status" value="1"/>
</dbReference>
<accession>A0A480AQ87</accession>
<feature type="coiled-coil region" evidence="3">
    <location>
        <begin position="382"/>
        <end position="416"/>
    </location>
</feature>
<evidence type="ECO:0000256" key="5">
    <source>
        <dbReference type="SAM" id="Phobius"/>
    </source>
</evidence>
<dbReference type="Pfam" id="PF00990">
    <property type="entry name" value="GGDEF"/>
    <property type="match status" value="1"/>
</dbReference>
<feature type="transmembrane region" description="Helical" evidence="5">
    <location>
        <begin position="321"/>
        <end position="343"/>
    </location>
</feature>
<dbReference type="NCBIfam" id="TIGR00254">
    <property type="entry name" value="GGDEF"/>
    <property type="match status" value="1"/>
</dbReference>
<gene>
    <name evidence="8" type="ORF">AQPW35_26640</name>
</gene>
<dbReference type="RefSeq" id="WP_137733323.1">
    <property type="nucleotide sequence ID" value="NZ_BJCL01000006.1"/>
</dbReference>
<dbReference type="InterPro" id="IPR029787">
    <property type="entry name" value="Nucleotide_cyclase"/>
</dbReference>
<dbReference type="GO" id="GO:0007165">
    <property type="term" value="P:signal transduction"/>
    <property type="evidence" value="ECO:0007669"/>
    <property type="project" value="InterPro"/>
</dbReference>
<evidence type="ECO:0000256" key="2">
    <source>
        <dbReference type="ARBA" id="ARBA00034247"/>
    </source>
</evidence>
<dbReference type="CDD" id="cd01949">
    <property type="entry name" value="GGDEF"/>
    <property type="match status" value="1"/>
</dbReference>
<keyword evidence="5" id="KW-1133">Transmembrane helix</keyword>
<proteinExistence type="predicted"/>
<evidence type="ECO:0000259" key="6">
    <source>
        <dbReference type="PROSITE" id="PS50885"/>
    </source>
</evidence>
<dbReference type="OrthoDB" id="9813903at2"/>
<dbReference type="EMBL" id="BJCL01000006">
    <property type="protein sequence ID" value="GCL63583.1"/>
    <property type="molecule type" value="Genomic_DNA"/>
</dbReference>
<dbReference type="SUPFAM" id="SSF158472">
    <property type="entry name" value="HAMP domain-like"/>
    <property type="match status" value="1"/>
</dbReference>
<sequence length="590" mass="62481">MSLSRLLRLLAAMLTLATALLVGRVATVEWRNQDLAAVGRESVSELRRALAAAEMVSRERGPTNGVLGDDTPPQPQRRERLAEARARSDAALAALGQVLVDGPHDARHQNAERHVQQARDALQRARAGVDALSAVPKAERTPAQIRAQVGAMVAVVPLIAPAISLMAEEAQQALPVLGDDVQGARMAAELREYAGLLGSHFTAALTAQQPFSAEERAAIERTRGRIDQLRGLLDLRLRTPGTADAAQQAWQQVQQAYFGRAASLVDQVVTAGNGDGRYGMDPAAFATAYVPDMNSLFALRDLLLDNAAARASAQARDARRVLWLTAAGSAVLLAVLAVSMLMVQRRLLRPLVQTAGALHALARNDLQAPLPVARAGDEMAAVVGAVRTLQDHTRQRQALEAERDALIEQLRALSNTDFLTGLPNRRAFMLAAERELAQARRHAVSMVLVLLDVDHFKQFNDSHGHAAGDEALVAVAGAVRQALRAGDLVARFGGEEFVLLMAHCTAQQALAFAERLRAAIAAAAVTVPGRGAPARVTASIGLADAGTAPSALADLLDQADQAMYLAKEAGRNRVVLAATDPISPAGAGSS</sequence>
<dbReference type="SMART" id="SM00267">
    <property type="entry name" value="GGDEF"/>
    <property type="match status" value="1"/>
</dbReference>
<keyword evidence="9" id="KW-1185">Reference proteome</keyword>
<dbReference type="SUPFAM" id="SSF55073">
    <property type="entry name" value="Nucleotide cyclase"/>
    <property type="match status" value="1"/>
</dbReference>
<keyword evidence="5" id="KW-0812">Transmembrane</keyword>
<keyword evidence="5" id="KW-0472">Membrane</keyword>
<feature type="region of interest" description="Disordered" evidence="4">
    <location>
        <begin position="55"/>
        <end position="81"/>
    </location>
</feature>
<dbReference type="InterPro" id="IPR050469">
    <property type="entry name" value="Diguanylate_Cyclase"/>
</dbReference>
<dbReference type="AlphaFoldDB" id="A0A480AQ87"/>
<dbReference type="Pfam" id="PF00672">
    <property type="entry name" value="HAMP"/>
    <property type="match status" value="1"/>
</dbReference>
<comment type="caution">
    <text evidence="8">The sequence shown here is derived from an EMBL/GenBank/DDBJ whole genome shotgun (WGS) entry which is preliminary data.</text>
</comment>
<feature type="domain" description="GGDEF" evidence="7">
    <location>
        <begin position="444"/>
        <end position="579"/>
    </location>
</feature>
<evidence type="ECO:0000259" key="7">
    <source>
        <dbReference type="PROSITE" id="PS50887"/>
    </source>
</evidence>
<reference evidence="9" key="1">
    <citation type="submission" date="2019-03" db="EMBL/GenBank/DDBJ databases">
        <title>Aquabacterium pictum sp.nov., the first bacteriochlorophyll a-containing freshwater bacterium in the genus Aquabacterium of the class Betaproteobacteria.</title>
        <authorList>
            <person name="Hirose S."/>
            <person name="Tank M."/>
            <person name="Hara E."/>
            <person name="Tamaki H."/>
            <person name="Takaichi S."/>
            <person name="Haruta S."/>
            <person name="Hanada S."/>
        </authorList>
    </citation>
    <scope>NUCLEOTIDE SEQUENCE [LARGE SCALE GENOMIC DNA]</scope>
    <source>
        <strain evidence="9">W35</strain>
    </source>
</reference>
<protein>
    <recommendedName>
        <fullName evidence="1">diguanylate cyclase</fullName>
        <ecNumber evidence="1">2.7.7.65</ecNumber>
    </recommendedName>
</protein>